<keyword evidence="2" id="KW-0413">Isomerase</keyword>
<dbReference type="InterPro" id="IPR000866">
    <property type="entry name" value="AhpC/TSA"/>
</dbReference>
<keyword evidence="3" id="KW-1185">Reference proteome</keyword>
<dbReference type="PROSITE" id="PS51352">
    <property type="entry name" value="THIOREDOXIN_2"/>
    <property type="match status" value="1"/>
</dbReference>
<dbReference type="InterPro" id="IPR036249">
    <property type="entry name" value="Thioredoxin-like_sf"/>
</dbReference>
<name>A0A1N6FMG8_9BACT</name>
<dbReference type="SUPFAM" id="SSF52833">
    <property type="entry name" value="Thioredoxin-like"/>
    <property type="match status" value="1"/>
</dbReference>
<dbReference type="GO" id="GO:0016491">
    <property type="term" value="F:oxidoreductase activity"/>
    <property type="evidence" value="ECO:0007669"/>
    <property type="project" value="InterPro"/>
</dbReference>
<proteinExistence type="predicted"/>
<reference evidence="3" key="1">
    <citation type="submission" date="2016-11" db="EMBL/GenBank/DDBJ databases">
        <authorList>
            <person name="Varghese N."/>
            <person name="Submissions S."/>
        </authorList>
    </citation>
    <scope>NUCLEOTIDE SEQUENCE [LARGE SCALE GENOMIC DNA]</scope>
    <source>
        <strain evidence="3">DSM 15292</strain>
    </source>
</reference>
<dbReference type="STRING" id="226505.SAMN05444394_2564"/>
<dbReference type="PANTHER" id="PTHR42852">
    <property type="entry name" value="THIOL:DISULFIDE INTERCHANGE PROTEIN DSBE"/>
    <property type="match status" value="1"/>
</dbReference>
<dbReference type="OrthoDB" id="9815205at2"/>
<dbReference type="InterPro" id="IPR013766">
    <property type="entry name" value="Thioredoxin_domain"/>
</dbReference>
<organism evidence="2 3">
    <name type="scientific">Algoriphagus halophilus</name>
    <dbReference type="NCBI Taxonomy" id="226505"/>
    <lineage>
        <taxon>Bacteria</taxon>
        <taxon>Pseudomonadati</taxon>
        <taxon>Bacteroidota</taxon>
        <taxon>Cytophagia</taxon>
        <taxon>Cytophagales</taxon>
        <taxon>Cyclobacteriaceae</taxon>
        <taxon>Algoriphagus</taxon>
    </lineage>
</organism>
<dbReference type="GO" id="GO:0016853">
    <property type="term" value="F:isomerase activity"/>
    <property type="evidence" value="ECO:0007669"/>
    <property type="project" value="UniProtKB-KW"/>
</dbReference>
<dbReference type="Pfam" id="PF00578">
    <property type="entry name" value="AhpC-TSA"/>
    <property type="match status" value="1"/>
</dbReference>
<dbReference type="InterPro" id="IPR050553">
    <property type="entry name" value="Thioredoxin_ResA/DsbE_sf"/>
</dbReference>
<dbReference type="GO" id="GO:0016209">
    <property type="term" value="F:antioxidant activity"/>
    <property type="evidence" value="ECO:0007669"/>
    <property type="project" value="InterPro"/>
</dbReference>
<evidence type="ECO:0000313" key="3">
    <source>
        <dbReference type="Proteomes" id="UP000185221"/>
    </source>
</evidence>
<evidence type="ECO:0000259" key="1">
    <source>
        <dbReference type="PROSITE" id="PS51352"/>
    </source>
</evidence>
<protein>
    <submittedName>
        <fullName evidence="2">Thiol-disulfide isomerase or thioredoxin</fullName>
    </submittedName>
</protein>
<sequence length="188" mass="21957">MKKELVLFAFLFIFSIVKAQDYNKLSSEQAEEIISTHRNLTEGLPIGNNFPEFDYVDLEGNKLEFSELKEKVIVLNTWFVGCTGCKQEEENLKKLTKELKDHKDIVFLSFAMSSPQKIERYFSKNGDFGYKTASVERKWVNENFKIEISPTHYIIKDGILVELISMPIFSPEILYWYKNRILEFASDS</sequence>
<dbReference type="EMBL" id="FSRC01000002">
    <property type="protein sequence ID" value="SIN96489.1"/>
    <property type="molecule type" value="Genomic_DNA"/>
</dbReference>
<dbReference type="AlphaFoldDB" id="A0A1N6FMG8"/>
<dbReference type="Gene3D" id="3.40.30.10">
    <property type="entry name" value="Glutaredoxin"/>
    <property type="match status" value="1"/>
</dbReference>
<dbReference type="PANTHER" id="PTHR42852:SF13">
    <property type="entry name" value="PROTEIN DIPZ"/>
    <property type="match status" value="1"/>
</dbReference>
<dbReference type="Proteomes" id="UP000185221">
    <property type="component" value="Unassembled WGS sequence"/>
</dbReference>
<feature type="domain" description="Thioredoxin" evidence="1">
    <location>
        <begin position="44"/>
        <end position="186"/>
    </location>
</feature>
<accession>A0A1N6FMG8</accession>
<gene>
    <name evidence="2" type="ORF">SAMN05444394_2564</name>
</gene>
<dbReference type="RefSeq" id="WP_074225393.1">
    <property type="nucleotide sequence ID" value="NZ_FSRC01000002.1"/>
</dbReference>
<evidence type="ECO:0000313" key="2">
    <source>
        <dbReference type="EMBL" id="SIN96489.1"/>
    </source>
</evidence>